<accession>A0A918K700</accession>
<organism evidence="1 2">
    <name type="scientific">Saccharospirillum salsuginis</name>
    <dbReference type="NCBI Taxonomy" id="418750"/>
    <lineage>
        <taxon>Bacteria</taxon>
        <taxon>Pseudomonadati</taxon>
        <taxon>Pseudomonadota</taxon>
        <taxon>Gammaproteobacteria</taxon>
        <taxon>Oceanospirillales</taxon>
        <taxon>Saccharospirillaceae</taxon>
        <taxon>Saccharospirillum</taxon>
    </lineage>
</organism>
<reference evidence="1" key="1">
    <citation type="journal article" date="2014" name="Int. J. Syst. Evol. Microbiol.">
        <title>Complete genome sequence of Corynebacterium casei LMG S-19264T (=DSM 44701T), isolated from a smear-ripened cheese.</title>
        <authorList>
            <consortium name="US DOE Joint Genome Institute (JGI-PGF)"/>
            <person name="Walter F."/>
            <person name="Albersmeier A."/>
            <person name="Kalinowski J."/>
            <person name="Ruckert C."/>
        </authorList>
    </citation>
    <scope>NUCLEOTIDE SEQUENCE</scope>
    <source>
        <strain evidence="1">KCTC 22169</strain>
    </source>
</reference>
<evidence type="ECO:0000313" key="1">
    <source>
        <dbReference type="EMBL" id="GGX52619.1"/>
    </source>
</evidence>
<comment type="caution">
    <text evidence="1">The sequence shown here is derived from an EMBL/GenBank/DDBJ whole genome shotgun (WGS) entry which is preliminary data.</text>
</comment>
<protein>
    <recommendedName>
        <fullName evidence="3">ATPase</fullName>
    </recommendedName>
</protein>
<name>A0A918K700_9GAMM</name>
<dbReference type="Proteomes" id="UP000626148">
    <property type="component" value="Unassembled WGS sequence"/>
</dbReference>
<keyword evidence="2" id="KW-1185">Reference proteome</keyword>
<reference evidence="1" key="2">
    <citation type="submission" date="2020-09" db="EMBL/GenBank/DDBJ databases">
        <authorList>
            <person name="Sun Q."/>
            <person name="Kim S."/>
        </authorList>
    </citation>
    <scope>NUCLEOTIDE SEQUENCE</scope>
    <source>
        <strain evidence="1">KCTC 22169</strain>
    </source>
</reference>
<evidence type="ECO:0008006" key="3">
    <source>
        <dbReference type="Google" id="ProtNLM"/>
    </source>
</evidence>
<dbReference type="InterPro" id="IPR012347">
    <property type="entry name" value="Ferritin-like"/>
</dbReference>
<dbReference type="AlphaFoldDB" id="A0A918K700"/>
<sequence length="152" mass="17740">MDIKSFQDLIDWSRELHHHLARCMRESMDQQKDEKAKALLEYLADHEDRLEKVVEAYERQTSENTLNTRVYDYLANGPVTSHRTCSVAYSQLDYEGICKEVFDYHDQVIDLYKSLIGKAETADAHEVMKSLLEMEEHEAMLLAQQVDQGRSL</sequence>
<dbReference type="Gene3D" id="1.20.1260.10">
    <property type="match status" value="1"/>
</dbReference>
<proteinExistence type="predicted"/>
<dbReference type="RefSeq" id="WP_189608391.1">
    <property type="nucleotide sequence ID" value="NZ_BMXR01000004.1"/>
</dbReference>
<gene>
    <name evidence="1" type="ORF">GCM10007392_20000</name>
</gene>
<evidence type="ECO:0000313" key="2">
    <source>
        <dbReference type="Proteomes" id="UP000626148"/>
    </source>
</evidence>
<dbReference type="EMBL" id="BMXR01000004">
    <property type="protein sequence ID" value="GGX52619.1"/>
    <property type="molecule type" value="Genomic_DNA"/>
</dbReference>